<gene>
    <name evidence="1" type="ORF">NPIL_83351</name>
</gene>
<evidence type="ECO:0000313" key="2">
    <source>
        <dbReference type="Proteomes" id="UP000887013"/>
    </source>
</evidence>
<proteinExistence type="predicted"/>
<evidence type="ECO:0000313" key="1">
    <source>
        <dbReference type="EMBL" id="GFU58585.1"/>
    </source>
</evidence>
<keyword evidence="2" id="KW-1185">Reference proteome</keyword>
<protein>
    <submittedName>
        <fullName evidence="1">Uncharacterized protein</fullName>
    </submittedName>
</protein>
<organism evidence="1 2">
    <name type="scientific">Nephila pilipes</name>
    <name type="common">Giant wood spider</name>
    <name type="synonym">Nephila maculata</name>
    <dbReference type="NCBI Taxonomy" id="299642"/>
    <lineage>
        <taxon>Eukaryota</taxon>
        <taxon>Metazoa</taxon>
        <taxon>Ecdysozoa</taxon>
        <taxon>Arthropoda</taxon>
        <taxon>Chelicerata</taxon>
        <taxon>Arachnida</taxon>
        <taxon>Araneae</taxon>
        <taxon>Araneomorphae</taxon>
        <taxon>Entelegynae</taxon>
        <taxon>Araneoidea</taxon>
        <taxon>Nephilidae</taxon>
        <taxon>Nephila</taxon>
    </lineage>
</organism>
<name>A0A8X6QYV0_NEPPI</name>
<reference evidence="1" key="1">
    <citation type="submission" date="2020-08" db="EMBL/GenBank/DDBJ databases">
        <title>Multicomponent nature underlies the extraordinary mechanical properties of spider dragline silk.</title>
        <authorList>
            <person name="Kono N."/>
            <person name="Nakamura H."/>
            <person name="Mori M."/>
            <person name="Yoshida Y."/>
            <person name="Ohtoshi R."/>
            <person name="Malay A.D."/>
            <person name="Moran D.A.P."/>
            <person name="Tomita M."/>
            <person name="Numata K."/>
            <person name="Arakawa K."/>
        </authorList>
    </citation>
    <scope>NUCLEOTIDE SEQUENCE</scope>
</reference>
<dbReference type="AlphaFoldDB" id="A0A8X6QYV0"/>
<accession>A0A8X6QYV0</accession>
<dbReference type="Proteomes" id="UP000887013">
    <property type="component" value="Unassembled WGS sequence"/>
</dbReference>
<sequence length="129" mass="14553">MADISESGSIDKIPSLKDVRKCNSINFAIKQLVETNNIIFQMEAEINTIPLFPRVYGPDEPNDARKSLIAFKEERSRNQGEFNLSLPCPIIGYLHHAHLSNTNINLNSNQKKKNVNLTPIVIIVLRSPQ</sequence>
<comment type="caution">
    <text evidence="1">The sequence shown here is derived from an EMBL/GenBank/DDBJ whole genome shotgun (WGS) entry which is preliminary data.</text>
</comment>
<dbReference type="EMBL" id="BMAW01040169">
    <property type="protein sequence ID" value="GFU58585.1"/>
    <property type="molecule type" value="Genomic_DNA"/>
</dbReference>